<sequence length="194" mass="22332">MVRLVGLMACLVHLAAGFVMPGRLGFCSSRRSVQGKCLQIRMGRWDSPTWRWGYSQGDAHDLAFQLRTKLFDENSRMDWLRNLVNGQSVEWEDVKVVLGLLWQRANREAWQGSDYYNDILNRMVAAHYEGSQESDKVLMADMEEGLHRISAYQDMDVLMEILGQADGDFTSHDFDRRLVALRVFMGFDFVKSGI</sequence>
<dbReference type="PaxDb" id="55529-EKX41455"/>
<dbReference type="RefSeq" id="XP_005828435.1">
    <property type="nucleotide sequence ID" value="XM_005828378.1"/>
</dbReference>
<dbReference type="HOGENOM" id="CLU_1404910_0_0_1"/>
<dbReference type="EMBL" id="JH993023">
    <property type="protein sequence ID" value="EKX41455.1"/>
    <property type="molecule type" value="Genomic_DNA"/>
</dbReference>
<dbReference type="AlphaFoldDB" id="L1J045"/>
<protein>
    <submittedName>
        <fullName evidence="2 3">Uncharacterized protein</fullName>
    </submittedName>
</protein>
<dbReference type="eggNOG" id="ENOG502SCCA">
    <property type="taxonomic scope" value="Eukaryota"/>
</dbReference>
<keyword evidence="4" id="KW-1185">Reference proteome</keyword>
<name>L1J045_GUITC</name>
<dbReference type="KEGG" id="gtt:GUITHDRAFT_153807"/>
<dbReference type="OMA" id="HDCAAIC"/>
<proteinExistence type="predicted"/>
<keyword evidence="1" id="KW-0732">Signal</keyword>
<evidence type="ECO:0000313" key="3">
    <source>
        <dbReference type="EnsemblProtists" id="EKX41455"/>
    </source>
</evidence>
<dbReference type="EnsemblProtists" id="EKX41455">
    <property type="protein sequence ID" value="EKX41455"/>
    <property type="gene ID" value="GUITHDRAFT_153807"/>
</dbReference>
<reference evidence="4" key="2">
    <citation type="submission" date="2012-11" db="EMBL/GenBank/DDBJ databases">
        <authorList>
            <person name="Kuo A."/>
            <person name="Curtis B.A."/>
            <person name="Tanifuji G."/>
            <person name="Burki F."/>
            <person name="Gruber A."/>
            <person name="Irimia M."/>
            <person name="Maruyama S."/>
            <person name="Arias M.C."/>
            <person name="Ball S.G."/>
            <person name="Gile G.H."/>
            <person name="Hirakawa Y."/>
            <person name="Hopkins J.F."/>
            <person name="Rensing S.A."/>
            <person name="Schmutz J."/>
            <person name="Symeonidi A."/>
            <person name="Elias M."/>
            <person name="Eveleigh R.J."/>
            <person name="Herman E.K."/>
            <person name="Klute M.J."/>
            <person name="Nakayama T."/>
            <person name="Obornik M."/>
            <person name="Reyes-Prieto A."/>
            <person name="Armbrust E.V."/>
            <person name="Aves S.J."/>
            <person name="Beiko R.G."/>
            <person name="Coutinho P."/>
            <person name="Dacks J.B."/>
            <person name="Durnford D.G."/>
            <person name="Fast N.M."/>
            <person name="Green B.R."/>
            <person name="Grisdale C."/>
            <person name="Hempe F."/>
            <person name="Henrissat B."/>
            <person name="Hoppner M.P."/>
            <person name="Ishida K.-I."/>
            <person name="Kim E."/>
            <person name="Koreny L."/>
            <person name="Kroth P.G."/>
            <person name="Liu Y."/>
            <person name="Malik S.-B."/>
            <person name="Maier U.G."/>
            <person name="McRose D."/>
            <person name="Mock T."/>
            <person name="Neilson J.A."/>
            <person name="Onodera N.T."/>
            <person name="Poole A.M."/>
            <person name="Pritham E.J."/>
            <person name="Richards T.A."/>
            <person name="Rocap G."/>
            <person name="Roy S.W."/>
            <person name="Sarai C."/>
            <person name="Schaack S."/>
            <person name="Shirato S."/>
            <person name="Slamovits C.H."/>
            <person name="Spencer D.F."/>
            <person name="Suzuki S."/>
            <person name="Worden A.Z."/>
            <person name="Zauner S."/>
            <person name="Barry K."/>
            <person name="Bell C."/>
            <person name="Bharti A.K."/>
            <person name="Crow J.A."/>
            <person name="Grimwood J."/>
            <person name="Kramer R."/>
            <person name="Lindquist E."/>
            <person name="Lucas S."/>
            <person name="Salamov A."/>
            <person name="McFadden G.I."/>
            <person name="Lane C.E."/>
            <person name="Keeling P.J."/>
            <person name="Gray M.W."/>
            <person name="Grigoriev I.V."/>
            <person name="Archibald J.M."/>
        </authorList>
    </citation>
    <scope>NUCLEOTIDE SEQUENCE</scope>
    <source>
        <strain evidence="4">CCMP2712</strain>
    </source>
</reference>
<organism evidence="2">
    <name type="scientific">Guillardia theta (strain CCMP2712)</name>
    <name type="common">Cryptophyte</name>
    <dbReference type="NCBI Taxonomy" id="905079"/>
    <lineage>
        <taxon>Eukaryota</taxon>
        <taxon>Cryptophyceae</taxon>
        <taxon>Pyrenomonadales</taxon>
        <taxon>Geminigeraceae</taxon>
        <taxon>Guillardia</taxon>
    </lineage>
</organism>
<dbReference type="OrthoDB" id="442588at2759"/>
<evidence type="ECO:0000313" key="4">
    <source>
        <dbReference type="Proteomes" id="UP000011087"/>
    </source>
</evidence>
<evidence type="ECO:0000256" key="1">
    <source>
        <dbReference type="SAM" id="SignalP"/>
    </source>
</evidence>
<feature type="signal peptide" evidence="1">
    <location>
        <begin position="1"/>
        <end position="17"/>
    </location>
</feature>
<evidence type="ECO:0000313" key="2">
    <source>
        <dbReference type="EMBL" id="EKX41455.1"/>
    </source>
</evidence>
<accession>L1J045</accession>
<feature type="chain" id="PRO_5008770715" evidence="1">
    <location>
        <begin position="18"/>
        <end position="194"/>
    </location>
</feature>
<reference evidence="2 4" key="1">
    <citation type="journal article" date="2012" name="Nature">
        <title>Algal genomes reveal evolutionary mosaicism and the fate of nucleomorphs.</title>
        <authorList>
            <consortium name="DOE Joint Genome Institute"/>
            <person name="Curtis B.A."/>
            <person name="Tanifuji G."/>
            <person name="Burki F."/>
            <person name="Gruber A."/>
            <person name="Irimia M."/>
            <person name="Maruyama S."/>
            <person name="Arias M.C."/>
            <person name="Ball S.G."/>
            <person name="Gile G.H."/>
            <person name="Hirakawa Y."/>
            <person name="Hopkins J.F."/>
            <person name="Kuo A."/>
            <person name="Rensing S.A."/>
            <person name="Schmutz J."/>
            <person name="Symeonidi A."/>
            <person name="Elias M."/>
            <person name="Eveleigh R.J."/>
            <person name="Herman E.K."/>
            <person name="Klute M.J."/>
            <person name="Nakayama T."/>
            <person name="Obornik M."/>
            <person name="Reyes-Prieto A."/>
            <person name="Armbrust E.V."/>
            <person name="Aves S.J."/>
            <person name="Beiko R.G."/>
            <person name="Coutinho P."/>
            <person name="Dacks J.B."/>
            <person name="Durnford D.G."/>
            <person name="Fast N.M."/>
            <person name="Green B.R."/>
            <person name="Grisdale C.J."/>
            <person name="Hempel F."/>
            <person name="Henrissat B."/>
            <person name="Hoppner M.P."/>
            <person name="Ishida K."/>
            <person name="Kim E."/>
            <person name="Koreny L."/>
            <person name="Kroth P.G."/>
            <person name="Liu Y."/>
            <person name="Malik S.B."/>
            <person name="Maier U.G."/>
            <person name="McRose D."/>
            <person name="Mock T."/>
            <person name="Neilson J.A."/>
            <person name="Onodera N.T."/>
            <person name="Poole A.M."/>
            <person name="Pritham E.J."/>
            <person name="Richards T.A."/>
            <person name="Rocap G."/>
            <person name="Roy S.W."/>
            <person name="Sarai C."/>
            <person name="Schaack S."/>
            <person name="Shirato S."/>
            <person name="Slamovits C.H."/>
            <person name="Spencer D.F."/>
            <person name="Suzuki S."/>
            <person name="Worden A.Z."/>
            <person name="Zauner S."/>
            <person name="Barry K."/>
            <person name="Bell C."/>
            <person name="Bharti A.K."/>
            <person name="Crow J.A."/>
            <person name="Grimwood J."/>
            <person name="Kramer R."/>
            <person name="Lindquist E."/>
            <person name="Lucas S."/>
            <person name="Salamov A."/>
            <person name="McFadden G.I."/>
            <person name="Lane C.E."/>
            <person name="Keeling P.J."/>
            <person name="Gray M.W."/>
            <person name="Grigoriev I.V."/>
            <person name="Archibald J.M."/>
        </authorList>
    </citation>
    <scope>NUCLEOTIDE SEQUENCE</scope>
    <source>
        <strain evidence="2 4">CCMP2712</strain>
    </source>
</reference>
<reference evidence="3" key="3">
    <citation type="submission" date="2015-06" db="UniProtKB">
        <authorList>
            <consortium name="EnsemblProtists"/>
        </authorList>
    </citation>
    <scope>IDENTIFICATION</scope>
</reference>
<dbReference type="Proteomes" id="UP000011087">
    <property type="component" value="Unassembled WGS sequence"/>
</dbReference>
<dbReference type="GeneID" id="17298155"/>
<gene>
    <name evidence="2" type="ORF">GUITHDRAFT_153807</name>
</gene>